<protein>
    <submittedName>
        <fullName evidence="1">Uncharacterized protein</fullName>
    </submittedName>
</protein>
<sequence>MIKFLLIIFVTLVSADELTLNDTVQYKHTKVFNKYWDGTNQNYSFFDSRTFGIDIYPDPCEKISSSKFRNFINYKLQCLGKWCVHDQFGNCRKGNVDCYHVERIIDKRSPQFENELESDFDSHDKLIAANFVMTWGRWNAELDRLDYESSSVEKRIVYSDNLINRVRAKISDCRSRPPKPSVYNYEKLFIESFEAKDLMKVIGGVKLFAFINDTNFTKQLTLRSGQPTPISVGSPSNVYVGLSSNYMFDFSGDEIKINTITIDPYNSVDWGTNIGSFIVKADICTDTDDTRIIFGFDSQYGRYPSHPMTNGMTIIIHRGCTPIDIKGTFTIPTAYSYCSDCPRSGGPLYVISDVSRVTIDIHFWSLSGRAKICQRNMC</sequence>
<reference evidence="1" key="1">
    <citation type="submission" date="2018-10" db="EMBL/GenBank/DDBJ databases">
        <title>Hidden diversity of soil giant viruses.</title>
        <authorList>
            <person name="Schulz F."/>
            <person name="Alteio L."/>
            <person name="Goudeau D."/>
            <person name="Ryan E.M."/>
            <person name="Malmstrom R.R."/>
            <person name="Blanchard J."/>
            <person name="Woyke T."/>
        </authorList>
    </citation>
    <scope>NUCLEOTIDE SEQUENCE</scope>
    <source>
        <strain evidence="1">HYV1</strain>
    </source>
</reference>
<gene>
    <name evidence="1" type="ORF">Hyperionvirus3_74</name>
</gene>
<organism evidence="1">
    <name type="scientific">Hyperionvirus sp</name>
    <dbReference type="NCBI Taxonomy" id="2487770"/>
    <lineage>
        <taxon>Viruses</taxon>
        <taxon>Varidnaviria</taxon>
        <taxon>Bamfordvirae</taxon>
        <taxon>Nucleocytoviricota</taxon>
        <taxon>Megaviricetes</taxon>
        <taxon>Imitervirales</taxon>
        <taxon>Mimiviridae</taxon>
        <taxon>Klosneuvirinae</taxon>
    </lineage>
</organism>
<proteinExistence type="predicted"/>
<name>A0A3G5A6X7_9VIRU</name>
<dbReference type="EMBL" id="MK072385">
    <property type="protein sequence ID" value="AYV82928.1"/>
    <property type="molecule type" value="Genomic_DNA"/>
</dbReference>
<accession>A0A3G5A6X7</accession>
<evidence type="ECO:0000313" key="1">
    <source>
        <dbReference type="EMBL" id="AYV82928.1"/>
    </source>
</evidence>